<dbReference type="InterPro" id="IPR045569">
    <property type="entry name" value="Metalloprtase-TldD/E_C"/>
</dbReference>
<dbReference type="EMBL" id="JROO01000015">
    <property type="protein sequence ID" value="KIH99133.1"/>
    <property type="molecule type" value="Genomic_DNA"/>
</dbReference>
<dbReference type="GO" id="GO:0006508">
    <property type="term" value="P:proteolysis"/>
    <property type="evidence" value="ECO:0007669"/>
    <property type="project" value="InterPro"/>
</dbReference>
<protein>
    <recommendedName>
        <fullName evidence="7">Peptidase U62</fullName>
    </recommendedName>
</protein>
<dbReference type="InterPro" id="IPR047657">
    <property type="entry name" value="PmbA"/>
</dbReference>
<feature type="domain" description="Metalloprotease TldD/E C-terminal" evidence="4">
    <location>
        <begin position="228"/>
        <end position="436"/>
    </location>
</feature>
<dbReference type="PANTHER" id="PTHR43421:SF1">
    <property type="entry name" value="METALLOPROTEASE PMBA"/>
    <property type="match status" value="1"/>
</dbReference>
<evidence type="ECO:0008006" key="7">
    <source>
        <dbReference type="Google" id="ProtNLM"/>
    </source>
</evidence>
<evidence type="ECO:0000313" key="6">
    <source>
        <dbReference type="Proteomes" id="UP000031675"/>
    </source>
</evidence>
<reference evidence="6" key="1">
    <citation type="journal article" date="2015" name="Chem. Biol.">
        <title>Structure, bioactivity, and resistance mechanism of streptomonomicin, an unusual lasso Peptide from an understudied halophilic actinomycete.</title>
        <authorList>
            <person name="Metelev M."/>
            <person name="Tietz J.I."/>
            <person name="Melby J.O."/>
            <person name="Blair P.M."/>
            <person name="Zhu L."/>
            <person name="Livnat I."/>
            <person name="Severinov K."/>
            <person name="Mitchell D.A."/>
        </authorList>
    </citation>
    <scope>NUCLEOTIDE SEQUENCE [LARGE SCALE GENOMIC DNA]</scope>
    <source>
        <strain evidence="6">YIM 90003</strain>
    </source>
</reference>
<evidence type="ECO:0000259" key="4">
    <source>
        <dbReference type="Pfam" id="PF19289"/>
    </source>
</evidence>
<feature type="region of interest" description="Disordered" evidence="2">
    <location>
        <begin position="310"/>
        <end position="332"/>
    </location>
</feature>
<dbReference type="Pfam" id="PF19289">
    <property type="entry name" value="PmbA_TldD_3rd"/>
    <property type="match status" value="1"/>
</dbReference>
<comment type="caution">
    <text evidence="5">The sequence shown here is derived from an EMBL/GenBank/DDBJ whole genome shotgun (WGS) entry which is preliminary data.</text>
</comment>
<evidence type="ECO:0000313" key="5">
    <source>
        <dbReference type="EMBL" id="KIH99133.1"/>
    </source>
</evidence>
<dbReference type="PANTHER" id="PTHR43421">
    <property type="entry name" value="METALLOPROTEASE PMBA"/>
    <property type="match status" value="1"/>
</dbReference>
<dbReference type="InterPro" id="IPR036059">
    <property type="entry name" value="TldD/PmbA_sf"/>
</dbReference>
<dbReference type="Gene3D" id="3.30.2290.10">
    <property type="entry name" value="PmbA/TldD superfamily"/>
    <property type="match status" value="1"/>
</dbReference>
<proteinExistence type="inferred from homology"/>
<dbReference type="InterPro" id="IPR035068">
    <property type="entry name" value="TldD/PmbA_N"/>
</dbReference>
<dbReference type="GO" id="GO:0008237">
    <property type="term" value="F:metallopeptidase activity"/>
    <property type="evidence" value="ECO:0007669"/>
    <property type="project" value="InterPro"/>
</dbReference>
<dbReference type="GO" id="GO:0005829">
    <property type="term" value="C:cytosol"/>
    <property type="evidence" value="ECO:0007669"/>
    <property type="project" value="TreeGrafter"/>
</dbReference>
<organism evidence="5 6">
    <name type="scientific">Streptomonospora alba</name>
    <dbReference type="NCBI Taxonomy" id="183763"/>
    <lineage>
        <taxon>Bacteria</taxon>
        <taxon>Bacillati</taxon>
        <taxon>Actinomycetota</taxon>
        <taxon>Actinomycetes</taxon>
        <taxon>Streptosporangiales</taxon>
        <taxon>Nocardiopsidaceae</taxon>
        <taxon>Streptomonospora</taxon>
    </lineage>
</organism>
<dbReference type="Pfam" id="PF01523">
    <property type="entry name" value="PmbA_TldD_1st"/>
    <property type="match status" value="1"/>
</dbReference>
<dbReference type="InterPro" id="IPR002510">
    <property type="entry name" value="Metalloprtase-TldD/E_N"/>
</dbReference>
<accession>A0A0C2G752</accession>
<gene>
    <name evidence="5" type="ORF">LP52_09170</name>
</gene>
<dbReference type="SUPFAM" id="SSF111283">
    <property type="entry name" value="Putative modulator of DNA gyrase, PmbA/TldD"/>
    <property type="match status" value="1"/>
</dbReference>
<dbReference type="Proteomes" id="UP000031675">
    <property type="component" value="Unassembled WGS sequence"/>
</dbReference>
<sequence length="443" mass="44732">MPETAPLIEAADAVVEHGTAVGADGVEAYVCDEHTLSLAQRRGADPSVSESRTRGMGVRVVRDRAVGFAYATLSGPSAAAQAFDRADAACGAAEAASGTAPVLPAPEDASGTVGDAGLWEPGVQEWSAAAARERLAELAAAAEAPGEATVLRCQYGVELKAVAVANSRGVRAAYRSGLHFLWAEVGDGSTSTTASCWSRTPRYLRADAAGADAATRIALDADASPPPGGVPVVFAPAAAARIIGRLAGPLSAGDARGRGRPGARVTAPAISVADDATIPGALASAPADGEGLPARRAELVEHGLRARSLDAPGVGRGHARRSGYRAVPRPGPSNLFVRPGRATLPELLAHLHDGVLVTEVGGLLAADPRSPRIALTVRGRRVIGGAPAHPVAGPLTSGSLWKVLHNVRAVGADLEFWPGAGVNAGSPSLLVEGAAFPGKEGKP</sequence>
<comment type="similarity">
    <text evidence="1">Belongs to the peptidase U62 family.</text>
</comment>
<evidence type="ECO:0000259" key="3">
    <source>
        <dbReference type="Pfam" id="PF01523"/>
    </source>
</evidence>
<feature type="domain" description="Metalloprotease TldD/E N-terminal" evidence="3">
    <location>
        <begin position="26"/>
        <end position="88"/>
    </location>
</feature>
<dbReference type="STRING" id="183763.LP52_09170"/>
<dbReference type="AlphaFoldDB" id="A0A0C2G752"/>
<evidence type="ECO:0000256" key="2">
    <source>
        <dbReference type="SAM" id="MobiDB-lite"/>
    </source>
</evidence>
<keyword evidence="6" id="KW-1185">Reference proteome</keyword>
<evidence type="ECO:0000256" key="1">
    <source>
        <dbReference type="ARBA" id="ARBA00005836"/>
    </source>
</evidence>
<name>A0A0C2G752_9ACTN</name>